<evidence type="ECO:0008006" key="5">
    <source>
        <dbReference type="Google" id="ProtNLM"/>
    </source>
</evidence>
<evidence type="ECO:0000313" key="3">
    <source>
        <dbReference type="EMBL" id="PTE06783.1"/>
    </source>
</evidence>
<name>A0A2T4IMG4_9HYPH</name>
<keyword evidence="2" id="KW-0812">Transmembrane</keyword>
<evidence type="ECO:0000256" key="2">
    <source>
        <dbReference type="SAM" id="Phobius"/>
    </source>
</evidence>
<dbReference type="Proteomes" id="UP000240259">
    <property type="component" value="Unassembled WGS sequence"/>
</dbReference>
<reference evidence="3 4" key="1">
    <citation type="submission" date="2018-03" db="EMBL/GenBank/DDBJ databases">
        <title>Genome sequence of the symbiotic type strain Mesorhizobium helmanticense CSLC115NT isolated from Lotus corniculatus nodules.</title>
        <authorList>
            <person name="Sannazzaro A.I."/>
            <person name="Torres Tejerizo G.A."/>
            <person name="Dip D."/>
            <person name="Caballero M."/>
            <person name="Pistorio M."/>
            <person name="Estrella M.J."/>
        </authorList>
    </citation>
    <scope>NUCLEOTIDE SEQUENCE [LARGE SCALE GENOMIC DNA]</scope>
    <source>
        <strain evidence="3 4">CSLC115N</strain>
    </source>
</reference>
<sequence>MYFPQFLVGMVVTVCVIGAWTYEATGSVRIAVAWTALTAVLLQVGYFALFVRLVFRRNPAADAKARTNPQTTAMQSSPEGSEPKIEQMATTVKEL</sequence>
<accession>A0A2T4IMG4</accession>
<keyword evidence="2" id="KW-1133">Transmembrane helix</keyword>
<dbReference type="RefSeq" id="WP_107652703.1">
    <property type="nucleotide sequence ID" value="NZ_PZJX01000058.1"/>
</dbReference>
<keyword evidence="2" id="KW-0472">Membrane</keyword>
<dbReference type="OrthoDB" id="9802759at2"/>
<proteinExistence type="predicted"/>
<keyword evidence="4" id="KW-1185">Reference proteome</keyword>
<dbReference type="AlphaFoldDB" id="A0A2T4IMG4"/>
<evidence type="ECO:0000313" key="4">
    <source>
        <dbReference type="Proteomes" id="UP000240259"/>
    </source>
</evidence>
<organism evidence="3 4">
    <name type="scientific">Mesorhizobium helmanticense</name>
    <dbReference type="NCBI Taxonomy" id="1776423"/>
    <lineage>
        <taxon>Bacteria</taxon>
        <taxon>Pseudomonadati</taxon>
        <taxon>Pseudomonadota</taxon>
        <taxon>Alphaproteobacteria</taxon>
        <taxon>Hyphomicrobiales</taxon>
        <taxon>Phyllobacteriaceae</taxon>
        <taxon>Mesorhizobium</taxon>
    </lineage>
</organism>
<protein>
    <recommendedName>
        <fullName evidence="5">Exopolysaccharide production repressor exox</fullName>
    </recommendedName>
</protein>
<dbReference type="EMBL" id="PZJX01000058">
    <property type="protein sequence ID" value="PTE06783.1"/>
    <property type="molecule type" value="Genomic_DNA"/>
</dbReference>
<feature type="compositionally biased region" description="Polar residues" evidence="1">
    <location>
        <begin position="67"/>
        <end position="79"/>
    </location>
</feature>
<feature type="transmembrane region" description="Helical" evidence="2">
    <location>
        <begin position="31"/>
        <end position="55"/>
    </location>
</feature>
<feature type="region of interest" description="Disordered" evidence="1">
    <location>
        <begin position="61"/>
        <end position="95"/>
    </location>
</feature>
<comment type="caution">
    <text evidence="3">The sequence shown here is derived from an EMBL/GenBank/DDBJ whole genome shotgun (WGS) entry which is preliminary data.</text>
</comment>
<evidence type="ECO:0000256" key="1">
    <source>
        <dbReference type="SAM" id="MobiDB-lite"/>
    </source>
</evidence>
<gene>
    <name evidence="3" type="ORF">C9427_30325</name>
</gene>